<gene>
    <name evidence="1" type="ORF">KIK155_LOCUS27036</name>
</gene>
<comment type="caution">
    <text evidence="1">The sequence shown here is derived from an EMBL/GenBank/DDBJ whole genome shotgun (WGS) entry which is preliminary data.</text>
</comment>
<evidence type="ECO:0000313" key="1">
    <source>
        <dbReference type="EMBL" id="CAF3706588.1"/>
    </source>
</evidence>
<organism evidence="1 2">
    <name type="scientific">Rotaria socialis</name>
    <dbReference type="NCBI Taxonomy" id="392032"/>
    <lineage>
        <taxon>Eukaryota</taxon>
        <taxon>Metazoa</taxon>
        <taxon>Spiralia</taxon>
        <taxon>Gnathifera</taxon>
        <taxon>Rotifera</taxon>
        <taxon>Eurotatoria</taxon>
        <taxon>Bdelloidea</taxon>
        <taxon>Philodinida</taxon>
        <taxon>Philodinidae</taxon>
        <taxon>Rotaria</taxon>
    </lineage>
</organism>
<dbReference type="Proteomes" id="UP000663865">
    <property type="component" value="Unassembled WGS sequence"/>
</dbReference>
<dbReference type="Gene3D" id="2.60.60.20">
    <property type="entry name" value="PLAT/LH2 domain"/>
    <property type="match status" value="1"/>
</dbReference>
<proteinExistence type="predicted"/>
<accession>A0A818V362</accession>
<reference evidence="1" key="1">
    <citation type="submission" date="2021-02" db="EMBL/GenBank/DDBJ databases">
        <authorList>
            <person name="Nowell W R."/>
        </authorList>
    </citation>
    <scope>NUCLEOTIDE SEQUENCE</scope>
</reference>
<protein>
    <submittedName>
        <fullName evidence="1">Uncharacterized protein</fullName>
    </submittedName>
</protein>
<name>A0A818V362_9BILA</name>
<dbReference type="AlphaFoldDB" id="A0A818V362"/>
<dbReference type="InterPro" id="IPR036392">
    <property type="entry name" value="PLAT/LH2_dom_sf"/>
</dbReference>
<dbReference type="EMBL" id="CAJNYV010004887">
    <property type="protein sequence ID" value="CAF3706588.1"/>
    <property type="molecule type" value="Genomic_DNA"/>
</dbReference>
<evidence type="ECO:0000313" key="2">
    <source>
        <dbReference type="Proteomes" id="UP000663865"/>
    </source>
</evidence>
<sequence length="116" mass="13136">MNKVPVLIPIYMHITIIGTNANSTRKALRSIGPSMNTFERNQVDICIYTNVKFDETGNSMQGIELMNDDQWVGSPWKPSCIYISRVNGAQTNNQWIISGNPIFIYFLEPAKSVCYT</sequence>
<dbReference type="SUPFAM" id="SSF49723">
    <property type="entry name" value="Lipase/lipooxygenase domain (PLAT/LH2 domain)"/>
    <property type="match status" value="1"/>
</dbReference>